<proteinExistence type="predicted"/>
<dbReference type="EMBL" id="JARQZJ010000021">
    <property type="protein sequence ID" value="KAK9873535.1"/>
    <property type="molecule type" value="Genomic_DNA"/>
</dbReference>
<organism evidence="1 2">
    <name type="scientific">Henosepilachna vigintioctopunctata</name>
    <dbReference type="NCBI Taxonomy" id="420089"/>
    <lineage>
        <taxon>Eukaryota</taxon>
        <taxon>Metazoa</taxon>
        <taxon>Ecdysozoa</taxon>
        <taxon>Arthropoda</taxon>
        <taxon>Hexapoda</taxon>
        <taxon>Insecta</taxon>
        <taxon>Pterygota</taxon>
        <taxon>Neoptera</taxon>
        <taxon>Endopterygota</taxon>
        <taxon>Coleoptera</taxon>
        <taxon>Polyphaga</taxon>
        <taxon>Cucujiformia</taxon>
        <taxon>Coccinelloidea</taxon>
        <taxon>Coccinellidae</taxon>
        <taxon>Epilachninae</taxon>
        <taxon>Epilachnini</taxon>
        <taxon>Henosepilachna</taxon>
    </lineage>
</organism>
<comment type="caution">
    <text evidence="1">The sequence shown here is derived from an EMBL/GenBank/DDBJ whole genome shotgun (WGS) entry which is preliminary data.</text>
</comment>
<gene>
    <name evidence="1" type="ORF">WA026_022948</name>
</gene>
<reference evidence="1 2" key="1">
    <citation type="submission" date="2023-03" db="EMBL/GenBank/DDBJ databases">
        <title>Genome insight into feeding habits of ladybird beetles.</title>
        <authorList>
            <person name="Li H.-S."/>
            <person name="Huang Y.-H."/>
            <person name="Pang H."/>
        </authorList>
    </citation>
    <scope>NUCLEOTIDE SEQUENCE [LARGE SCALE GENOMIC DNA]</scope>
    <source>
        <strain evidence="1">SYSU_2023b</strain>
        <tissue evidence="1">Whole body</tissue>
    </source>
</reference>
<evidence type="ECO:0000313" key="2">
    <source>
        <dbReference type="Proteomes" id="UP001431783"/>
    </source>
</evidence>
<dbReference type="PANTHER" id="PTHR33480">
    <property type="entry name" value="SET DOMAIN-CONTAINING PROTEIN-RELATED"/>
    <property type="match status" value="1"/>
</dbReference>
<keyword evidence="2" id="KW-1185">Reference proteome</keyword>
<sequence>MHIKYYRYVFGEPSNVHTQKTFQTCQLIRNLAHESGIESSKLLRTRLLRQHLATETATSSVDQRLEGRVSDFMSHKRQIHQDYYVMTQKTDDITKVSQLLEDFSSNKKIHRGLDSPSTSSQASIHQKSPLETNILVRLK</sequence>
<name>A0AAW1TT72_9CUCU</name>
<dbReference type="Proteomes" id="UP001431783">
    <property type="component" value="Unassembled WGS sequence"/>
</dbReference>
<protein>
    <submittedName>
        <fullName evidence="1">Uncharacterized protein</fullName>
    </submittedName>
</protein>
<dbReference type="AlphaFoldDB" id="A0AAW1TT72"/>
<accession>A0AAW1TT72</accession>
<evidence type="ECO:0000313" key="1">
    <source>
        <dbReference type="EMBL" id="KAK9873535.1"/>
    </source>
</evidence>